<comment type="caution">
    <text evidence="1">The sequence shown here is derived from an EMBL/GenBank/DDBJ whole genome shotgun (WGS) entry which is preliminary data.</text>
</comment>
<sequence length="110" mass="11481">MDVAMQAACTKGNLVVIKWLVQSNQVEVQVTSAALGQAIRHGHSCVLDFIMACSGRGGMLCNRHLLDHSALTGAALSSPSPSTMLAWLARNNLAHFDSSTLAAACTSGTL</sequence>
<dbReference type="AlphaFoldDB" id="A0A1Y2HEI7"/>
<dbReference type="EMBL" id="MCFL01000040">
    <property type="protein sequence ID" value="ORZ32965.1"/>
    <property type="molecule type" value="Genomic_DNA"/>
</dbReference>
<gene>
    <name evidence="1" type="ORF">BCR44DRAFT_35092</name>
</gene>
<evidence type="ECO:0008006" key="3">
    <source>
        <dbReference type="Google" id="ProtNLM"/>
    </source>
</evidence>
<name>A0A1Y2HEI7_9FUNG</name>
<evidence type="ECO:0000313" key="2">
    <source>
        <dbReference type="Proteomes" id="UP000193411"/>
    </source>
</evidence>
<protein>
    <recommendedName>
        <fullName evidence="3">Ankyrin repeat-containing domain protein</fullName>
    </recommendedName>
</protein>
<keyword evidence="2" id="KW-1185">Reference proteome</keyword>
<organism evidence="1 2">
    <name type="scientific">Catenaria anguillulae PL171</name>
    <dbReference type="NCBI Taxonomy" id="765915"/>
    <lineage>
        <taxon>Eukaryota</taxon>
        <taxon>Fungi</taxon>
        <taxon>Fungi incertae sedis</taxon>
        <taxon>Blastocladiomycota</taxon>
        <taxon>Blastocladiomycetes</taxon>
        <taxon>Blastocladiales</taxon>
        <taxon>Catenariaceae</taxon>
        <taxon>Catenaria</taxon>
    </lineage>
</organism>
<proteinExistence type="predicted"/>
<feature type="non-terminal residue" evidence="1">
    <location>
        <position position="110"/>
    </location>
</feature>
<evidence type="ECO:0000313" key="1">
    <source>
        <dbReference type="EMBL" id="ORZ32965.1"/>
    </source>
</evidence>
<reference evidence="1 2" key="1">
    <citation type="submission" date="2016-07" db="EMBL/GenBank/DDBJ databases">
        <title>Pervasive Adenine N6-methylation of Active Genes in Fungi.</title>
        <authorList>
            <consortium name="DOE Joint Genome Institute"/>
            <person name="Mondo S.J."/>
            <person name="Dannebaum R.O."/>
            <person name="Kuo R.C."/>
            <person name="Labutti K."/>
            <person name="Haridas S."/>
            <person name="Kuo A."/>
            <person name="Salamov A."/>
            <person name="Ahrendt S.R."/>
            <person name="Lipzen A."/>
            <person name="Sullivan W."/>
            <person name="Andreopoulos W.B."/>
            <person name="Clum A."/>
            <person name="Lindquist E."/>
            <person name="Daum C."/>
            <person name="Ramamoorthy G.K."/>
            <person name="Gryganskyi A."/>
            <person name="Culley D."/>
            <person name="Magnuson J.K."/>
            <person name="James T.Y."/>
            <person name="O'Malley M.A."/>
            <person name="Stajich J.E."/>
            <person name="Spatafora J.W."/>
            <person name="Visel A."/>
            <person name="Grigoriev I.V."/>
        </authorList>
    </citation>
    <scope>NUCLEOTIDE SEQUENCE [LARGE SCALE GENOMIC DNA]</scope>
    <source>
        <strain evidence="1 2">PL171</strain>
    </source>
</reference>
<dbReference type="Proteomes" id="UP000193411">
    <property type="component" value="Unassembled WGS sequence"/>
</dbReference>
<accession>A0A1Y2HEI7</accession>